<evidence type="ECO:0000256" key="14">
    <source>
        <dbReference type="ARBA" id="ARBA00023136"/>
    </source>
</evidence>
<dbReference type="UniPathway" id="UPA00143"/>
<comment type="pathway">
    <text evidence="3">Protein modification; protein ubiquitination.</text>
</comment>
<feature type="transmembrane region" description="Helical" evidence="17">
    <location>
        <begin position="139"/>
        <end position="160"/>
    </location>
</feature>
<evidence type="ECO:0000313" key="19">
    <source>
        <dbReference type="EMBL" id="CAF9941138.1"/>
    </source>
</evidence>
<evidence type="ECO:0000256" key="10">
    <source>
        <dbReference type="ARBA" id="ARBA00022786"/>
    </source>
</evidence>
<evidence type="ECO:0000256" key="13">
    <source>
        <dbReference type="ARBA" id="ARBA00022989"/>
    </source>
</evidence>
<evidence type="ECO:0000256" key="8">
    <source>
        <dbReference type="ARBA" id="ARBA00022723"/>
    </source>
</evidence>
<evidence type="ECO:0000256" key="7">
    <source>
        <dbReference type="ARBA" id="ARBA00022692"/>
    </source>
</evidence>
<dbReference type="GO" id="GO:0008270">
    <property type="term" value="F:zinc ion binding"/>
    <property type="evidence" value="ECO:0007669"/>
    <property type="project" value="UniProtKB-KW"/>
</dbReference>
<dbReference type="GO" id="GO:0043161">
    <property type="term" value="P:proteasome-mediated ubiquitin-dependent protein catabolic process"/>
    <property type="evidence" value="ECO:0007669"/>
    <property type="project" value="TreeGrafter"/>
</dbReference>
<evidence type="ECO:0000259" key="18">
    <source>
        <dbReference type="PROSITE" id="PS50089"/>
    </source>
</evidence>
<sequence length="788" mass="86526">MRFAAYAGTSMVLATGVIIRALHERANFYSACVYLAQSNACLMVLTNVALLGVCSGMLGLQRLFYGPLRPIEVEQLYEKAWFAITETCLAMTIFREEVGAWFLVMFVCLLIGKVWGWIGEGRVEILEQQPPTNPRLFHARLSVSLAISTLFDTFMLRYSINTVLLHARPNMMVMFAFEFAVLTITSVSTAARYTISLREAAVIKNQIKDRRAQMRRDRVSAQSSEPSADGSTSTTLEAHSGDGGPNDDVDALDIDVPGWEEKGRWVFYLDLATDFFKLVLYLTFFCVLCMFYGMPIHIIRDVALTIRSFYKRITDFVRYRQATRDMNARYPDATAEEVAREDVCIICREDMKPWQSQTTVGTDQAGSEPNSNGTAAVDERLRPKKLPCGHILHFACLRSWLERQQNCPTCRRPVLMAGTVARTQDQALANQHGRAVPHVNQPQAQIPAHGDFDQPIAAQNVFNFGPLRIAFGARQGAQGAPQQVNNNAPPPNQPGQLPATGHLPRAGGSFGFQRQIPGSQTRTVATFSPTGLQLQLHQMEHQLVREINSLRVQQNQLYLVRALQGELARLRIAQTNPDASITGQTSLAHPPRVVESLQQAAVYANVLGANPQQQTVVSGHSSLPAGMTLPPGWSVLPLQRLTDGRNAVLGEISNTDSASAQLQSPGSNASTGSVPQDRSQTTASGHIETNFSRLPDEAHSRGSHAKRESENRGDIASEAPRLGSVPGLQVPSGASKSNIIEKSEHETNFNSEAKRDDPGPMSQTIADSGHIKGKGRATTVEDTTEELD</sequence>
<organism evidence="19 20">
    <name type="scientific">Imshaugia aleurites</name>
    <dbReference type="NCBI Taxonomy" id="172621"/>
    <lineage>
        <taxon>Eukaryota</taxon>
        <taxon>Fungi</taxon>
        <taxon>Dikarya</taxon>
        <taxon>Ascomycota</taxon>
        <taxon>Pezizomycotina</taxon>
        <taxon>Lecanoromycetes</taxon>
        <taxon>OSLEUM clade</taxon>
        <taxon>Lecanoromycetidae</taxon>
        <taxon>Lecanorales</taxon>
        <taxon>Lecanorineae</taxon>
        <taxon>Parmeliaceae</taxon>
        <taxon>Imshaugia</taxon>
    </lineage>
</organism>
<evidence type="ECO:0000313" key="20">
    <source>
        <dbReference type="Proteomes" id="UP000664534"/>
    </source>
</evidence>
<evidence type="ECO:0000256" key="1">
    <source>
        <dbReference type="ARBA" id="ARBA00000900"/>
    </source>
</evidence>
<evidence type="ECO:0000256" key="11">
    <source>
        <dbReference type="ARBA" id="ARBA00022824"/>
    </source>
</evidence>
<comment type="similarity">
    <text evidence="4">Belongs to the HRD1 family.</text>
</comment>
<proteinExistence type="inferred from homology"/>
<keyword evidence="14 17" id="KW-0472">Membrane</keyword>
<dbReference type="PANTHER" id="PTHR22763:SF184">
    <property type="entry name" value="E3 UBIQUITIN-PROTEIN LIGASE SYNOVIOLIN"/>
    <property type="match status" value="1"/>
</dbReference>
<feature type="transmembrane region" description="Helical" evidence="17">
    <location>
        <begin position="172"/>
        <end position="195"/>
    </location>
</feature>
<dbReference type="InterPro" id="IPR013083">
    <property type="entry name" value="Znf_RING/FYVE/PHD"/>
</dbReference>
<feature type="compositionally biased region" description="Low complexity" evidence="16">
    <location>
        <begin position="475"/>
        <end position="487"/>
    </location>
</feature>
<keyword evidence="13 17" id="KW-1133">Transmembrane helix</keyword>
<feature type="transmembrane region" description="Helical" evidence="17">
    <location>
        <begin position="6"/>
        <end position="22"/>
    </location>
</feature>
<dbReference type="EMBL" id="CAJPDT010000142">
    <property type="protein sequence ID" value="CAF9941138.1"/>
    <property type="molecule type" value="Genomic_DNA"/>
</dbReference>
<dbReference type="InterPro" id="IPR058051">
    <property type="entry name" value="Znf_RING_synoviolin"/>
</dbReference>
<feature type="domain" description="RING-type" evidence="18">
    <location>
        <begin position="344"/>
        <end position="411"/>
    </location>
</feature>
<gene>
    <name evidence="19" type="primary">SYVN1</name>
    <name evidence="19" type="ORF">IMSHALPRED_002440</name>
</gene>
<keyword evidence="12" id="KW-0862">Zinc</keyword>
<evidence type="ECO:0000256" key="4">
    <source>
        <dbReference type="ARBA" id="ARBA00010089"/>
    </source>
</evidence>
<keyword evidence="20" id="KW-1185">Reference proteome</keyword>
<dbReference type="PROSITE" id="PS50089">
    <property type="entry name" value="ZF_RING_2"/>
    <property type="match status" value="1"/>
</dbReference>
<comment type="subcellular location">
    <subcellularLocation>
        <location evidence="2">Endoplasmic reticulum membrane</location>
        <topology evidence="2">Multi-pass membrane protein</topology>
    </subcellularLocation>
</comment>
<protein>
    <recommendedName>
        <fullName evidence="5">RING-type E3 ubiquitin transferase</fullName>
        <ecNumber evidence="5">2.3.2.27</ecNumber>
    </recommendedName>
</protein>
<keyword evidence="7 17" id="KW-0812">Transmembrane</keyword>
<name>A0A8H3J5Z7_9LECA</name>
<feature type="compositionally biased region" description="Basic and acidic residues" evidence="16">
    <location>
        <begin position="694"/>
        <end position="715"/>
    </location>
</feature>
<evidence type="ECO:0000256" key="5">
    <source>
        <dbReference type="ARBA" id="ARBA00012483"/>
    </source>
</evidence>
<feature type="compositionally biased region" description="Polar residues" evidence="16">
    <location>
        <begin position="357"/>
        <end position="374"/>
    </location>
</feature>
<dbReference type="Pfam" id="PF25563">
    <property type="entry name" value="TPR_SYVN1_N"/>
    <property type="match status" value="1"/>
</dbReference>
<feature type="region of interest" description="Disordered" evidence="16">
    <location>
        <begin position="213"/>
        <end position="248"/>
    </location>
</feature>
<evidence type="ECO:0000256" key="16">
    <source>
        <dbReference type="SAM" id="MobiDB-lite"/>
    </source>
</evidence>
<keyword evidence="8" id="KW-0479">Metal-binding</keyword>
<evidence type="ECO:0000256" key="3">
    <source>
        <dbReference type="ARBA" id="ARBA00004906"/>
    </source>
</evidence>
<evidence type="ECO:0000256" key="2">
    <source>
        <dbReference type="ARBA" id="ARBA00004477"/>
    </source>
</evidence>
<evidence type="ECO:0000256" key="6">
    <source>
        <dbReference type="ARBA" id="ARBA00022679"/>
    </source>
</evidence>
<feature type="region of interest" description="Disordered" evidence="16">
    <location>
        <begin position="656"/>
        <end position="788"/>
    </location>
</feature>
<dbReference type="PANTHER" id="PTHR22763">
    <property type="entry name" value="RING ZINC FINGER PROTEIN"/>
    <property type="match status" value="1"/>
</dbReference>
<evidence type="ECO:0000256" key="15">
    <source>
        <dbReference type="PROSITE-ProRule" id="PRU00175"/>
    </source>
</evidence>
<feature type="region of interest" description="Disordered" evidence="16">
    <location>
        <begin position="475"/>
        <end position="515"/>
    </location>
</feature>
<feature type="compositionally biased region" description="Polar residues" evidence="16">
    <location>
        <begin position="656"/>
        <end position="692"/>
    </location>
</feature>
<feature type="compositionally biased region" description="Polar residues" evidence="16">
    <location>
        <begin position="220"/>
        <end position="237"/>
    </location>
</feature>
<feature type="transmembrane region" description="Helical" evidence="17">
    <location>
        <begin position="34"/>
        <end position="60"/>
    </location>
</feature>
<dbReference type="EC" id="2.3.2.27" evidence="5"/>
<dbReference type="InterPro" id="IPR050731">
    <property type="entry name" value="HRD1_E3_ubiq-ligases"/>
</dbReference>
<evidence type="ECO:0000256" key="9">
    <source>
        <dbReference type="ARBA" id="ARBA00022771"/>
    </source>
</evidence>
<dbReference type="SMART" id="SM00184">
    <property type="entry name" value="RING"/>
    <property type="match status" value="1"/>
</dbReference>
<feature type="region of interest" description="Disordered" evidence="16">
    <location>
        <begin position="357"/>
        <end position="376"/>
    </location>
</feature>
<dbReference type="InterPro" id="IPR001841">
    <property type="entry name" value="Znf_RING"/>
</dbReference>
<dbReference type="CDD" id="cd16479">
    <property type="entry name" value="RING-H2_synoviolin"/>
    <property type="match status" value="1"/>
</dbReference>
<keyword evidence="9 15" id="KW-0863">Zinc-finger</keyword>
<dbReference type="GO" id="GO:0016567">
    <property type="term" value="P:protein ubiquitination"/>
    <property type="evidence" value="ECO:0007669"/>
    <property type="project" value="UniProtKB-UniPathway"/>
</dbReference>
<comment type="caution">
    <text evidence="19">The sequence shown here is derived from an EMBL/GenBank/DDBJ whole genome shotgun (WGS) entry which is preliminary data.</text>
</comment>
<dbReference type="Pfam" id="PF13639">
    <property type="entry name" value="zf-RING_2"/>
    <property type="match status" value="1"/>
</dbReference>
<evidence type="ECO:0000256" key="17">
    <source>
        <dbReference type="SAM" id="Phobius"/>
    </source>
</evidence>
<dbReference type="AlphaFoldDB" id="A0A8H3J5Z7"/>
<feature type="transmembrane region" description="Helical" evidence="17">
    <location>
        <begin position="278"/>
        <end position="299"/>
    </location>
</feature>
<dbReference type="GO" id="GO:0061630">
    <property type="term" value="F:ubiquitin protein ligase activity"/>
    <property type="evidence" value="ECO:0007669"/>
    <property type="project" value="UniProtKB-EC"/>
</dbReference>
<dbReference type="Gene3D" id="3.30.40.10">
    <property type="entry name" value="Zinc/RING finger domain, C3HC4 (zinc finger)"/>
    <property type="match status" value="1"/>
</dbReference>
<dbReference type="GO" id="GO:0036503">
    <property type="term" value="P:ERAD pathway"/>
    <property type="evidence" value="ECO:0007669"/>
    <property type="project" value="TreeGrafter"/>
</dbReference>
<dbReference type="Proteomes" id="UP000664534">
    <property type="component" value="Unassembled WGS sequence"/>
</dbReference>
<feature type="transmembrane region" description="Helical" evidence="17">
    <location>
        <begin position="99"/>
        <end position="118"/>
    </location>
</feature>
<dbReference type="OrthoDB" id="7759664at2759"/>
<feature type="compositionally biased region" description="Basic and acidic residues" evidence="16">
    <location>
        <begin position="739"/>
        <end position="758"/>
    </location>
</feature>
<accession>A0A8H3J5Z7</accession>
<keyword evidence="11" id="KW-0256">Endoplasmic reticulum</keyword>
<evidence type="ECO:0000256" key="12">
    <source>
        <dbReference type="ARBA" id="ARBA00022833"/>
    </source>
</evidence>
<comment type="catalytic activity">
    <reaction evidence="1">
        <text>S-ubiquitinyl-[E2 ubiquitin-conjugating enzyme]-L-cysteine + [acceptor protein]-L-lysine = [E2 ubiquitin-conjugating enzyme]-L-cysteine + N(6)-ubiquitinyl-[acceptor protein]-L-lysine.</text>
        <dbReference type="EC" id="2.3.2.27"/>
    </reaction>
</comment>
<keyword evidence="6" id="KW-0808">Transferase</keyword>
<dbReference type="SUPFAM" id="SSF57850">
    <property type="entry name" value="RING/U-box"/>
    <property type="match status" value="1"/>
</dbReference>
<reference evidence="19" key="1">
    <citation type="submission" date="2021-03" db="EMBL/GenBank/DDBJ databases">
        <authorList>
            <person name="Tagirdzhanova G."/>
        </authorList>
    </citation>
    <scope>NUCLEOTIDE SEQUENCE</scope>
</reference>
<dbReference type="InterPro" id="IPR057992">
    <property type="entry name" value="TPR_SYVN1_N"/>
</dbReference>
<keyword evidence="10" id="KW-0833">Ubl conjugation pathway</keyword>
<dbReference type="GO" id="GO:0005789">
    <property type="term" value="C:endoplasmic reticulum membrane"/>
    <property type="evidence" value="ECO:0007669"/>
    <property type="project" value="UniProtKB-SubCell"/>
</dbReference>